<comment type="subcellular location">
    <subcellularLocation>
        <location evidence="1">Membrane</location>
        <topology evidence="1">Multi-pass membrane protein</topology>
    </subcellularLocation>
</comment>
<keyword evidence="9" id="KW-1185">Reference proteome</keyword>
<dbReference type="InterPro" id="IPR036259">
    <property type="entry name" value="MFS_trans_sf"/>
</dbReference>
<feature type="transmembrane region" description="Helical" evidence="6">
    <location>
        <begin position="21"/>
        <end position="43"/>
    </location>
</feature>
<sequence length="160" mass="17245">MLLYMWIQAMPITLPRVQQHYSVLDSSIGSLSSAMFAGMMFGAVGWGTCSDILGRSAAFNVTLFFTAVFGFFASFASSFGMPCFALFLLGSTVGDSMPTDSTLLEYMPKEKQYSSLPFPFSSPSAWSSQPLSPSWSSPETLAPIPALVLPADLGSRLHVT</sequence>
<dbReference type="Gene3D" id="1.20.1250.20">
    <property type="entry name" value="MFS general substrate transporter like domains"/>
    <property type="match status" value="1"/>
</dbReference>
<proteinExistence type="predicted"/>
<dbReference type="GO" id="GO:0016020">
    <property type="term" value="C:membrane"/>
    <property type="evidence" value="ECO:0007669"/>
    <property type="project" value="UniProtKB-SubCell"/>
</dbReference>
<dbReference type="PROSITE" id="PS50850">
    <property type="entry name" value="MFS"/>
    <property type="match status" value="1"/>
</dbReference>
<organism evidence="8 9">
    <name type="scientific">Macrolepiota fuliginosa MF-IS2</name>
    <dbReference type="NCBI Taxonomy" id="1400762"/>
    <lineage>
        <taxon>Eukaryota</taxon>
        <taxon>Fungi</taxon>
        <taxon>Dikarya</taxon>
        <taxon>Basidiomycota</taxon>
        <taxon>Agaricomycotina</taxon>
        <taxon>Agaricomycetes</taxon>
        <taxon>Agaricomycetidae</taxon>
        <taxon>Agaricales</taxon>
        <taxon>Agaricineae</taxon>
        <taxon>Agaricaceae</taxon>
        <taxon>Macrolepiota</taxon>
    </lineage>
</organism>
<dbReference type="OrthoDB" id="4139357at2759"/>
<gene>
    <name evidence="8" type="ORF">P691DRAFT_87758</name>
</gene>
<evidence type="ECO:0000259" key="7">
    <source>
        <dbReference type="PROSITE" id="PS50850"/>
    </source>
</evidence>
<dbReference type="AlphaFoldDB" id="A0A9P6BVC4"/>
<evidence type="ECO:0000256" key="5">
    <source>
        <dbReference type="ARBA" id="ARBA00023136"/>
    </source>
</evidence>
<evidence type="ECO:0000256" key="1">
    <source>
        <dbReference type="ARBA" id="ARBA00004141"/>
    </source>
</evidence>
<evidence type="ECO:0000256" key="4">
    <source>
        <dbReference type="ARBA" id="ARBA00022989"/>
    </source>
</evidence>
<name>A0A9P6BVC4_9AGAR</name>
<reference evidence="8" key="1">
    <citation type="submission" date="2020-11" db="EMBL/GenBank/DDBJ databases">
        <authorList>
            <consortium name="DOE Joint Genome Institute"/>
            <person name="Ahrendt S."/>
            <person name="Riley R."/>
            <person name="Andreopoulos W."/>
            <person name="Labutti K."/>
            <person name="Pangilinan J."/>
            <person name="Ruiz-Duenas F.J."/>
            <person name="Barrasa J.M."/>
            <person name="Sanchez-Garcia M."/>
            <person name="Camarero S."/>
            <person name="Miyauchi S."/>
            <person name="Serrano A."/>
            <person name="Linde D."/>
            <person name="Babiker R."/>
            <person name="Drula E."/>
            <person name="Ayuso-Fernandez I."/>
            <person name="Pacheco R."/>
            <person name="Padilla G."/>
            <person name="Ferreira P."/>
            <person name="Barriuso J."/>
            <person name="Kellner H."/>
            <person name="Castanera R."/>
            <person name="Alfaro M."/>
            <person name="Ramirez L."/>
            <person name="Pisabarro A.G."/>
            <person name="Kuo A."/>
            <person name="Tritt A."/>
            <person name="Lipzen A."/>
            <person name="He G."/>
            <person name="Yan M."/>
            <person name="Ng V."/>
            <person name="Cullen D."/>
            <person name="Martin F."/>
            <person name="Rosso M.-N."/>
            <person name="Henrissat B."/>
            <person name="Hibbett D."/>
            <person name="Martinez A.T."/>
            <person name="Grigoriev I.V."/>
        </authorList>
    </citation>
    <scope>NUCLEOTIDE SEQUENCE</scope>
    <source>
        <strain evidence="8">MF-IS2</strain>
    </source>
</reference>
<evidence type="ECO:0000313" key="9">
    <source>
        <dbReference type="Proteomes" id="UP000807342"/>
    </source>
</evidence>
<dbReference type="SUPFAM" id="SSF103473">
    <property type="entry name" value="MFS general substrate transporter"/>
    <property type="match status" value="1"/>
</dbReference>
<keyword evidence="3 6" id="KW-0812">Transmembrane</keyword>
<evidence type="ECO:0000256" key="6">
    <source>
        <dbReference type="SAM" id="Phobius"/>
    </source>
</evidence>
<dbReference type="Pfam" id="PF00083">
    <property type="entry name" value="Sugar_tr"/>
    <property type="match status" value="1"/>
</dbReference>
<evidence type="ECO:0000256" key="2">
    <source>
        <dbReference type="ARBA" id="ARBA00022448"/>
    </source>
</evidence>
<dbReference type="Proteomes" id="UP000807342">
    <property type="component" value="Unassembled WGS sequence"/>
</dbReference>
<keyword evidence="4 6" id="KW-1133">Transmembrane helix</keyword>
<evidence type="ECO:0000313" key="8">
    <source>
        <dbReference type="EMBL" id="KAF9440632.1"/>
    </source>
</evidence>
<dbReference type="GO" id="GO:0022857">
    <property type="term" value="F:transmembrane transporter activity"/>
    <property type="evidence" value="ECO:0007669"/>
    <property type="project" value="InterPro"/>
</dbReference>
<protein>
    <recommendedName>
        <fullName evidence="7">Major facilitator superfamily (MFS) profile domain-containing protein</fullName>
    </recommendedName>
</protein>
<comment type="caution">
    <text evidence="8">The sequence shown here is derived from an EMBL/GenBank/DDBJ whole genome shotgun (WGS) entry which is preliminary data.</text>
</comment>
<dbReference type="InterPro" id="IPR005828">
    <property type="entry name" value="MFS_sugar_transport-like"/>
</dbReference>
<dbReference type="EMBL" id="MU152376">
    <property type="protein sequence ID" value="KAF9440632.1"/>
    <property type="molecule type" value="Genomic_DNA"/>
</dbReference>
<keyword evidence="5 6" id="KW-0472">Membrane</keyword>
<dbReference type="PANTHER" id="PTHR23511">
    <property type="entry name" value="SYNAPTIC VESICLE GLYCOPROTEIN 2"/>
    <property type="match status" value="1"/>
</dbReference>
<feature type="transmembrane region" description="Helical" evidence="6">
    <location>
        <begin position="63"/>
        <end position="89"/>
    </location>
</feature>
<accession>A0A9P6BVC4</accession>
<dbReference type="InterPro" id="IPR020846">
    <property type="entry name" value="MFS_dom"/>
</dbReference>
<keyword evidence="2" id="KW-0813">Transport</keyword>
<dbReference type="PANTHER" id="PTHR23511:SF5">
    <property type="entry name" value="MAJOR FACILITATOR-TYPE TRANSPORTER HXNZ-RELATED"/>
    <property type="match status" value="1"/>
</dbReference>
<feature type="domain" description="Major facilitator superfamily (MFS) profile" evidence="7">
    <location>
        <begin position="1"/>
        <end position="160"/>
    </location>
</feature>
<evidence type="ECO:0000256" key="3">
    <source>
        <dbReference type="ARBA" id="ARBA00022692"/>
    </source>
</evidence>